<dbReference type="OrthoDB" id="9811084at2"/>
<dbReference type="InterPro" id="IPR001647">
    <property type="entry name" value="HTH_TetR"/>
</dbReference>
<evidence type="ECO:0000256" key="4">
    <source>
        <dbReference type="PROSITE-ProRule" id="PRU00335"/>
    </source>
</evidence>
<accession>A0A545TYP2</accession>
<feature type="DNA-binding region" description="H-T-H motif" evidence="4">
    <location>
        <begin position="28"/>
        <end position="47"/>
    </location>
</feature>
<dbReference type="AlphaFoldDB" id="A0A545TYP2"/>
<dbReference type="Pfam" id="PF00440">
    <property type="entry name" value="TetR_N"/>
    <property type="match status" value="1"/>
</dbReference>
<keyword evidence="3" id="KW-0804">Transcription</keyword>
<evidence type="ECO:0000259" key="5">
    <source>
        <dbReference type="PROSITE" id="PS50977"/>
    </source>
</evidence>
<keyword evidence="1" id="KW-0805">Transcription regulation</keyword>
<name>A0A545TYP2_9PROT</name>
<dbReference type="Gene3D" id="1.10.357.10">
    <property type="entry name" value="Tetracycline Repressor, domain 2"/>
    <property type="match status" value="1"/>
</dbReference>
<dbReference type="SUPFAM" id="SSF46689">
    <property type="entry name" value="Homeodomain-like"/>
    <property type="match status" value="1"/>
</dbReference>
<dbReference type="Pfam" id="PF21993">
    <property type="entry name" value="TetR_C_13_2"/>
    <property type="match status" value="1"/>
</dbReference>
<dbReference type="GO" id="GO:0003677">
    <property type="term" value="F:DNA binding"/>
    <property type="evidence" value="ECO:0007669"/>
    <property type="project" value="UniProtKB-UniRule"/>
</dbReference>
<dbReference type="EMBL" id="VHSH01000002">
    <property type="protein sequence ID" value="TQV82293.1"/>
    <property type="molecule type" value="Genomic_DNA"/>
</dbReference>
<evidence type="ECO:0000256" key="3">
    <source>
        <dbReference type="ARBA" id="ARBA00023163"/>
    </source>
</evidence>
<evidence type="ECO:0000313" key="7">
    <source>
        <dbReference type="Proteomes" id="UP000315252"/>
    </source>
</evidence>
<evidence type="ECO:0000256" key="1">
    <source>
        <dbReference type="ARBA" id="ARBA00023015"/>
    </source>
</evidence>
<evidence type="ECO:0000256" key="2">
    <source>
        <dbReference type="ARBA" id="ARBA00023125"/>
    </source>
</evidence>
<dbReference type="SUPFAM" id="SSF48498">
    <property type="entry name" value="Tetracyclin repressor-like, C-terminal domain"/>
    <property type="match status" value="1"/>
</dbReference>
<proteinExistence type="predicted"/>
<dbReference type="InterPro" id="IPR054156">
    <property type="entry name" value="YxaF_TetR_C"/>
</dbReference>
<keyword evidence="7" id="KW-1185">Reference proteome</keyword>
<dbReference type="InterPro" id="IPR036271">
    <property type="entry name" value="Tet_transcr_reg_TetR-rel_C_sf"/>
</dbReference>
<protein>
    <submittedName>
        <fullName evidence="6">TetR/AcrR family transcriptional regulator</fullName>
    </submittedName>
</protein>
<comment type="caution">
    <text evidence="6">The sequence shown here is derived from an EMBL/GenBank/DDBJ whole genome shotgun (WGS) entry which is preliminary data.</text>
</comment>
<evidence type="ECO:0000313" key="6">
    <source>
        <dbReference type="EMBL" id="TQV82293.1"/>
    </source>
</evidence>
<sequence>MPAALLPKEEVIERLAIAFRDLGYEGTSLTKLSEATGLKKASLYYYFPGGKEEMAAVVIQQIETWFGENVFAALQGQGTPAARLKKMTAALDRFYNSGSRACILDVFGIGQAGALFSNQLAASVKAWEKTIAEVVMDAGIDKATARTRAEDALISIEGALVYTRITGSPKGFKRTLASLPERLLAPAV</sequence>
<dbReference type="PROSITE" id="PS50977">
    <property type="entry name" value="HTH_TETR_2"/>
    <property type="match status" value="1"/>
</dbReference>
<dbReference type="RefSeq" id="WP_142895924.1">
    <property type="nucleotide sequence ID" value="NZ_ML660053.1"/>
</dbReference>
<dbReference type="Proteomes" id="UP000315252">
    <property type="component" value="Unassembled WGS sequence"/>
</dbReference>
<feature type="domain" description="HTH tetR-type" evidence="5">
    <location>
        <begin position="5"/>
        <end position="65"/>
    </location>
</feature>
<organism evidence="6 7">
    <name type="scientific">Denitrobaculum tricleocarpae</name>
    <dbReference type="NCBI Taxonomy" id="2591009"/>
    <lineage>
        <taxon>Bacteria</taxon>
        <taxon>Pseudomonadati</taxon>
        <taxon>Pseudomonadota</taxon>
        <taxon>Alphaproteobacteria</taxon>
        <taxon>Rhodospirillales</taxon>
        <taxon>Rhodospirillaceae</taxon>
        <taxon>Denitrobaculum</taxon>
    </lineage>
</organism>
<dbReference type="PANTHER" id="PTHR47506">
    <property type="entry name" value="TRANSCRIPTIONAL REGULATORY PROTEIN"/>
    <property type="match status" value="1"/>
</dbReference>
<keyword evidence="2 4" id="KW-0238">DNA-binding</keyword>
<reference evidence="6 7" key="1">
    <citation type="submission" date="2019-06" db="EMBL/GenBank/DDBJ databases">
        <title>Whole genome sequence for Rhodospirillaceae sp. R148.</title>
        <authorList>
            <person name="Wang G."/>
        </authorList>
    </citation>
    <scope>NUCLEOTIDE SEQUENCE [LARGE SCALE GENOMIC DNA]</scope>
    <source>
        <strain evidence="6 7">R148</strain>
    </source>
</reference>
<gene>
    <name evidence="6" type="ORF">FKG95_08740</name>
</gene>
<dbReference type="InterPro" id="IPR009057">
    <property type="entry name" value="Homeodomain-like_sf"/>
</dbReference>
<dbReference type="PANTHER" id="PTHR47506:SF7">
    <property type="entry name" value="TRANSCRIPTIONAL REGULATORY PROTEIN"/>
    <property type="match status" value="1"/>
</dbReference>